<evidence type="ECO:0000313" key="1">
    <source>
        <dbReference type="EMBL" id="CAD8116491.1"/>
    </source>
</evidence>
<dbReference type="Proteomes" id="UP000688137">
    <property type="component" value="Unassembled WGS sequence"/>
</dbReference>
<accession>A0A8S1QN07</accession>
<reference evidence="1" key="1">
    <citation type="submission" date="2021-01" db="EMBL/GenBank/DDBJ databases">
        <authorList>
            <consortium name="Genoscope - CEA"/>
            <person name="William W."/>
        </authorList>
    </citation>
    <scope>NUCLEOTIDE SEQUENCE</scope>
</reference>
<name>A0A8S1QN07_PARPR</name>
<proteinExistence type="predicted"/>
<organism evidence="1 2">
    <name type="scientific">Paramecium primaurelia</name>
    <dbReference type="NCBI Taxonomy" id="5886"/>
    <lineage>
        <taxon>Eukaryota</taxon>
        <taxon>Sar</taxon>
        <taxon>Alveolata</taxon>
        <taxon>Ciliophora</taxon>
        <taxon>Intramacronucleata</taxon>
        <taxon>Oligohymenophorea</taxon>
        <taxon>Peniculida</taxon>
        <taxon>Parameciidae</taxon>
        <taxon>Paramecium</taxon>
    </lineage>
</organism>
<keyword evidence="2" id="KW-1185">Reference proteome</keyword>
<evidence type="ECO:0000313" key="2">
    <source>
        <dbReference type="Proteomes" id="UP000688137"/>
    </source>
</evidence>
<dbReference type="EMBL" id="CAJJDM010000182">
    <property type="protein sequence ID" value="CAD8116491.1"/>
    <property type="molecule type" value="Genomic_DNA"/>
</dbReference>
<gene>
    <name evidence="1" type="ORF">PPRIM_AZ9-3.1.T1730023</name>
</gene>
<sequence>MRLKNYRYNVLLKNMIVSCNLHALIKHAKKIEFIVSIFLIQKINMIQINLLNFLIKFRKDCEDLIERLCLEIGNIKKILIQLNQGLKIKYQLQKQRIFNLDAKQLNQTFDEMIKQ</sequence>
<comment type="caution">
    <text evidence="1">The sequence shown here is derived from an EMBL/GenBank/DDBJ whole genome shotgun (WGS) entry which is preliminary data.</text>
</comment>
<protein>
    <submittedName>
        <fullName evidence="1">Uncharacterized protein</fullName>
    </submittedName>
</protein>
<dbReference type="AlphaFoldDB" id="A0A8S1QN07"/>